<dbReference type="STRING" id="1348253.LK09_03905"/>
<dbReference type="InterPro" id="IPR024072">
    <property type="entry name" value="DHFR-like_dom_sf"/>
</dbReference>
<reference evidence="2 3" key="1">
    <citation type="submission" date="2014-11" db="EMBL/GenBank/DDBJ databases">
        <title>Genome sequence of Microbacterium mangrovi MUSC 115(T).</title>
        <authorList>
            <person name="Lee L.-H."/>
        </authorList>
    </citation>
    <scope>NUCLEOTIDE SEQUENCE [LARGE SCALE GENOMIC DNA]</scope>
    <source>
        <strain evidence="2 3">MUSC 115</strain>
    </source>
</reference>
<name>A0A0B2ABM7_9MICO</name>
<dbReference type="InterPro" id="IPR002734">
    <property type="entry name" value="RibDG_C"/>
</dbReference>
<dbReference type="GO" id="GO:0008703">
    <property type="term" value="F:5-amino-6-(5-phosphoribosylamino)uracil reductase activity"/>
    <property type="evidence" value="ECO:0007669"/>
    <property type="project" value="InterPro"/>
</dbReference>
<dbReference type="SUPFAM" id="SSF53597">
    <property type="entry name" value="Dihydrofolate reductase-like"/>
    <property type="match status" value="1"/>
</dbReference>
<dbReference type="RefSeq" id="WP_039396244.1">
    <property type="nucleotide sequence ID" value="NZ_JTDK01000005.1"/>
</dbReference>
<feature type="domain" description="Bacterial bifunctional deaminase-reductase C-terminal" evidence="1">
    <location>
        <begin position="9"/>
        <end position="182"/>
    </location>
</feature>
<dbReference type="Pfam" id="PF01872">
    <property type="entry name" value="RibD_C"/>
    <property type="match status" value="1"/>
</dbReference>
<evidence type="ECO:0000313" key="3">
    <source>
        <dbReference type="Proteomes" id="UP000031030"/>
    </source>
</evidence>
<evidence type="ECO:0000313" key="2">
    <source>
        <dbReference type="EMBL" id="KHK99163.1"/>
    </source>
</evidence>
<dbReference type="Gene3D" id="3.40.430.10">
    <property type="entry name" value="Dihydrofolate Reductase, subunit A"/>
    <property type="match status" value="1"/>
</dbReference>
<dbReference type="Proteomes" id="UP000031030">
    <property type="component" value="Unassembled WGS sequence"/>
</dbReference>
<proteinExistence type="predicted"/>
<evidence type="ECO:0000259" key="1">
    <source>
        <dbReference type="Pfam" id="PF01872"/>
    </source>
</evidence>
<accession>A0A0B2ABM7</accession>
<organism evidence="2 3">
    <name type="scientific">Microbacterium mangrovi</name>
    <dbReference type="NCBI Taxonomy" id="1348253"/>
    <lineage>
        <taxon>Bacteria</taxon>
        <taxon>Bacillati</taxon>
        <taxon>Actinomycetota</taxon>
        <taxon>Actinomycetes</taxon>
        <taxon>Micrococcales</taxon>
        <taxon>Microbacteriaceae</taxon>
        <taxon>Microbacterium</taxon>
    </lineage>
</organism>
<keyword evidence="3" id="KW-1185">Reference proteome</keyword>
<protein>
    <submittedName>
        <fullName evidence="2">Deaminase/reductase</fullName>
    </submittedName>
</protein>
<dbReference type="OrthoDB" id="7949219at2"/>
<dbReference type="EMBL" id="JTDK01000005">
    <property type="protein sequence ID" value="KHK99163.1"/>
    <property type="molecule type" value="Genomic_DNA"/>
</dbReference>
<dbReference type="GO" id="GO:0009231">
    <property type="term" value="P:riboflavin biosynthetic process"/>
    <property type="evidence" value="ECO:0007669"/>
    <property type="project" value="InterPro"/>
</dbReference>
<gene>
    <name evidence="2" type="ORF">LK09_03905</name>
</gene>
<dbReference type="AlphaFoldDB" id="A0A0B2ABM7"/>
<sequence>MTARFVYWMNISLDGKIDPPATTGHAGDEWLRIDEPLHREFNRRAAAQTMSVEGRAIYEIMEDYWPAARTDESAPDFLREYGHIWTDKPKILVSRSRTTAQYNTEIYGDSALERLADLRSSADGDIGVGGASIATQLLNAGLLDELLLFIHPVVLGAGRPLFDELAEPLQLDLLESGEYGGDGVGMRRYAVRGAR</sequence>
<comment type="caution">
    <text evidence="2">The sequence shown here is derived from an EMBL/GenBank/DDBJ whole genome shotgun (WGS) entry which is preliminary data.</text>
</comment>